<organism evidence="2 3">
    <name type="scientific">Roseiconus lacunae</name>
    <dbReference type="NCBI Taxonomy" id="2605694"/>
    <lineage>
        <taxon>Bacteria</taxon>
        <taxon>Pseudomonadati</taxon>
        <taxon>Planctomycetota</taxon>
        <taxon>Planctomycetia</taxon>
        <taxon>Pirellulales</taxon>
        <taxon>Pirellulaceae</taxon>
        <taxon>Roseiconus</taxon>
    </lineage>
</organism>
<feature type="region of interest" description="Disordered" evidence="1">
    <location>
        <begin position="229"/>
        <end position="274"/>
    </location>
</feature>
<evidence type="ECO:0000256" key="1">
    <source>
        <dbReference type="SAM" id="MobiDB-lite"/>
    </source>
</evidence>
<sequence length="274" mass="30940">MAENFNASSAISKRRRVLLSGVILFHFLAVALPPLAFQTTTVDGPSPLIDFLIRPFRGYGEFFHLNRGYAFFAPDPGPSHLIQAAIVQPDGTVQEQMFPNLDVQWPRLLYHRHFMLSEFLNENYWPPGPPDEMFQTDRMAAEYWQQRRGRYEFIRQSMVDHLKAVNDGRDVAIRRIEHGLPALADYLAEPIELTDERLYNLMLDQPLFSDQIAPAVGNPDANIETEVIPVPQNQPSGETDPEASPSPVLQQSGSHNPNSERLETPSARPQGAPQ</sequence>
<keyword evidence="3" id="KW-1185">Reference proteome</keyword>
<proteinExistence type="predicted"/>
<dbReference type="Proteomes" id="UP001239462">
    <property type="component" value="Unassembled WGS sequence"/>
</dbReference>
<protein>
    <submittedName>
        <fullName evidence="2">Uncharacterized protein</fullName>
    </submittedName>
</protein>
<accession>A0ABT7PR65</accession>
<dbReference type="EMBL" id="JASZZN010000029">
    <property type="protein sequence ID" value="MDM4018977.1"/>
    <property type="molecule type" value="Genomic_DNA"/>
</dbReference>
<evidence type="ECO:0000313" key="3">
    <source>
        <dbReference type="Proteomes" id="UP001239462"/>
    </source>
</evidence>
<reference evidence="2 3" key="1">
    <citation type="submission" date="2023-06" db="EMBL/GenBank/DDBJ databases">
        <title>Roseiconus lacunae JC819 isolated from Gulf of Mannar region, Tamil Nadu.</title>
        <authorList>
            <person name="Pk S."/>
            <person name="Ch S."/>
            <person name="Ch V.R."/>
        </authorList>
    </citation>
    <scope>NUCLEOTIDE SEQUENCE [LARGE SCALE GENOMIC DNA]</scope>
    <source>
        <strain evidence="2 3">JC819</strain>
    </source>
</reference>
<gene>
    <name evidence="2" type="ORF">QTN89_26225</name>
</gene>
<name>A0ABT7PR65_9BACT</name>
<evidence type="ECO:0000313" key="2">
    <source>
        <dbReference type="EMBL" id="MDM4018977.1"/>
    </source>
</evidence>
<dbReference type="RefSeq" id="WP_289166992.1">
    <property type="nucleotide sequence ID" value="NZ_JASZZN010000029.1"/>
</dbReference>
<feature type="compositionally biased region" description="Polar residues" evidence="1">
    <location>
        <begin position="247"/>
        <end position="257"/>
    </location>
</feature>
<comment type="caution">
    <text evidence="2">The sequence shown here is derived from an EMBL/GenBank/DDBJ whole genome shotgun (WGS) entry which is preliminary data.</text>
</comment>